<dbReference type="GO" id="GO:0016757">
    <property type="term" value="F:glycosyltransferase activity"/>
    <property type="evidence" value="ECO:0007669"/>
    <property type="project" value="InterPro"/>
</dbReference>
<gene>
    <name evidence="2" type="ORF">A3B49_01020</name>
</gene>
<dbReference type="Pfam" id="PF00534">
    <property type="entry name" value="Glycos_transf_1"/>
    <property type="match status" value="1"/>
</dbReference>
<evidence type="ECO:0000259" key="1">
    <source>
        <dbReference type="Pfam" id="PF00534"/>
    </source>
</evidence>
<proteinExistence type="predicted"/>
<feature type="domain" description="Glycosyl transferase family 1" evidence="1">
    <location>
        <begin position="199"/>
        <end position="364"/>
    </location>
</feature>
<dbReference type="Gene3D" id="3.40.50.2000">
    <property type="entry name" value="Glycogen Phosphorylase B"/>
    <property type="match status" value="2"/>
</dbReference>
<dbReference type="PANTHER" id="PTHR45947:SF3">
    <property type="entry name" value="SULFOQUINOVOSYL TRANSFERASE SQD2"/>
    <property type="match status" value="1"/>
</dbReference>
<dbReference type="PANTHER" id="PTHR45947">
    <property type="entry name" value="SULFOQUINOVOSYL TRANSFERASE SQD2"/>
    <property type="match status" value="1"/>
</dbReference>
<comment type="caution">
    <text evidence="2">The sequence shown here is derived from an EMBL/GenBank/DDBJ whole genome shotgun (WGS) entry which is preliminary data.</text>
</comment>
<protein>
    <recommendedName>
        <fullName evidence="1">Glycosyl transferase family 1 domain-containing protein</fullName>
    </recommendedName>
</protein>
<organism evidence="2 3">
    <name type="scientific">Candidatus Daviesbacteria bacterium RIFCSPLOWO2_01_FULL_40_24</name>
    <dbReference type="NCBI Taxonomy" id="1797787"/>
    <lineage>
        <taxon>Bacteria</taxon>
        <taxon>Candidatus Daviesiibacteriota</taxon>
    </lineage>
</organism>
<dbReference type="InterPro" id="IPR001296">
    <property type="entry name" value="Glyco_trans_1"/>
</dbReference>
<reference evidence="2 3" key="1">
    <citation type="journal article" date="2016" name="Nat. Commun.">
        <title>Thousands of microbial genomes shed light on interconnected biogeochemical processes in an aquifer system.</title>
        <authorList>
            <person name="Anantharaman K."/>
            <person name="Brown C.T."/>
            <person name="Hug L.A."/>
            <person name="Sharon I."/>
            <person name="Castelle C.J."/>
            <person name="Probst A.J."/>
            <person name="Thomas B.C."/>
            <person name="Singh A."/>
            <person name="Wilkins M.J."/>
            <person name="Karaoz U."/>
            <person name="Brodie E.L."/>
            <person name="Williams K.H."/>
            <person name="Hubbard S.S."/>
            <person name="Banfield J.F."/>
        </authorList>
    </citation>
    <scope>NUCLEOTIDE SEQUENCE [LARGE SCALE GENOMIC DNA]</scope>
</reference>
<evidence type="ECO:0000313" key="3">
    <source>
        <dbReference type="Proteomes" id="UP000178017"/>
    </source>
</evidence>
<sequence length="385" mass="44117">MATYGHGLSGGDRIWIEISKKLAEKFSVNVYLWEEGLAIAKREGLKKVNFILWSARKAAKLGFFINYFIRVWIGIHQSLRLNLENSPKTIIYSASEFWQDSIPALILKIRFPKIKWVAAWYQTAPNPLNGFTEGRRDNKHYLSAFLYWLVQFPVKPLVTKYADLILVNNENERSQFKILNQRAKVMVMLGAIDLKKINSYRQKHSSTKKLYDGVFQGRFHPQKGVVELVSIWRIVVDSKPDAKLAMIGDGPLMESVKLKIKSEKLENNVKLFGYVFDGSEKYKIFSQSKIVLHSAFFDSGGMASLEAMAFGVPVVGFDLKAYNSYYPKGMTKVRVGDIKAFANQVLLLLNNHKISSKITKEGLKMLETNWSWEVRAKSLLKFINR</sequence>
<dbReference type="EMBL" id="MFDO01000018">
    <property type="protein sequence ID" value="OGE65453.1"/>
    <property type="molecule type" value="Genomic_DNA"/>
</dbReference>
<accession>A0A1F5MJC8</accession>
<dbReference type="InterPro" id="IPR050194">
    <property type="entry name" value="Glycosyltransferase_grp1"/>
</dbReference>
<evidence type="ECO:0000313" key="2">
    <source>
        <dbReference type="EMBL" id="OGE65453.1"/>
    </source>
</evidence>
<dbReference type="Proteomes" id="UP000178017">
    <property type="component" value="Unassembled WGS sequence"/>
</dbReference>
<dbReference type="CDD" id="cd03801">
    <property type="entry name" value="GT4_PimA-like"/>
    <property type="match status" value="1"/>
</dbReference>
<dbReference type="AlphaFoldDB" id="A0A1F5MJC8"/>
<name>A0A1F5MJC8_9BACT</name>
<dbReference type="SUPFAM" id="SSF53756">
    <property type="entry name" value="UDP-Glycosyltransferase/glycogen phosphorylase"/>
    <property type="match status" value="1"/>
</dbReference>